<keyword evidence="1" id="KW-1133">Transmembrane helix</keyword>
<keyword evidence="1" id="KW-0472">Membrane</keyword>
<dbReference type="EMBL" id="ML213591">
    <property type="protein sequence ID" value="TFK43929.1"/>
    <property type="molecule type" value="Genomic_DNA"/>
</dbReference>
<dbReference type="AlphaFoldDB" id="A0A5C3MET5"/>
<dbReference type="Pfam" id="PF20151">
    <property type="entry name" value="DUF6533"/>
    <property type="match status" value="1"/>
</dbReference>
<keyword evidence="4" id="KW-1185">Reference proteome</keyword>
<feature type="transmembrane region" description="Helical" evidence="1">
    <location>
        <begin position="101"/>
        <end position="126"/>
    </location>
</feature>
<dbReference type="InterPro" id="IPR045340">
    <property type="entry name" value="DUF6533"/>
</dbReference>
<evidence type="ECO:0000313" key="3">
    <source>
        <dbReference type="EMBL" id="TFK43929.1"/>
    </source>
</evidence>
<accession>A0A5C3MET5</accession>
<organism evidence="3 4">
    <name type="scientific">Crucibulum laeve</name>
    <dbReference type="NCBI Taxonomy" id="68775"/>
    <lineage>
        <taxon>Eukaryota</taxon>
        <taxon>Fungi</taxon>
        <taxon>Dikarya</taxon>
        <taxon>Basidiomycota</taxon>
        <taxon>Agaricomycotina</taxon>
        <taxon>Agaricomycetes</taxon>
        <taxon>Agaricomycetidae</taxon>
        <taxon>Agaricales</taxon>
        <taxon>Agaricineae</taxon>
        <taxon>Nidulariaceae</taxon>
        <taxon>Crucibulum</taxon>
    </lineage>
</organism>
<feature type="domain" description="DUF6533" evidence="2">
    <location>
        <begin position="32"/>
        <end position="74"/>
    </location>
</feature>
<feature type="transmembrane region" description="Helical" evidence="1">
    <location>
        <begin position="66"/>
        <end position="89"/>
    </location>
</feature>
<feature type="transmembrane region" description="Helical" evidence="1">
    <location>
        <begin position="132"/>
        <end position="155"/>
    </location>
</feature>
<dbReference type="OrthoDB" id="3242409at2759"/>
<evidence type="ECO:0000313" key="4">
    <source>
        <dbReference type="Proteomes" id="UP000308652"/>
    </source>
</evidence>
<feature type="transmembrane region" description="Helical" evidence="1">
    <location>
        <begin position="29"/>
        <end position="46"/>
    </location>
</feature>
<protein>
    <recommendedName>
        <fullName evidence="2">DUF6533 domain-containing protein</fullName>
    </recommendedName>
</protein>
<proteinExistence type="predicted"/>
<evidence type="ECO:0000256" key="1">
    <source>
        <dbReference type="SAM" id="Phobius"/>
    </source>
</evidence>
<name>A0A5C3MET5_9AGAR</name>
<keyword evidence="1" id="KW-0812">Transmembrane</keyword>
<sequence length="168" mass="18844">METLSDSKNGWLAIPDEDAIIAFARELMLTRYMAVAGCALLFYEWITTLDDEIAHIWPAKWSATKIIFLVNRYVNLGLQLAMICQFIGLTKVSGHATCVSYIIGYGIAVFLSLASVHVLALVRAWVIWGRRLWITLILASAYVLYALVCTALIIYASITVRSEILPWD</sequence>
<dbReference type="Proteomes" id="UP000308652">
    <property type="component" value="Unassembled WGS sequence"/>
</dbReference>
<evidence type="ECO:0000259" key="2">
    <source>
        <dbReference type="Pfam" id="PF20151"/>
    </source>
</evidence>
<reference evidence="3 4" key="1">
    <citation type="journal article" date="2019" name="Nat. Ecol. Evol.">
        <title>Megaphylogeny resolves global patterns of mushroom evolution.</title>
        <authorList>
            <person name="Varga T."/>
            <person name="Krizsan K."/>
            <person name="Foldi C."/>
            <person name="Dima B."/>
            <person name="Sanchez-Garcia M."/>
            <person name="Sanchez-Ramirez S."/>
            <person name="Szollosi G.J."/>
            <person name="Szarkandi J.G."/>
            <person name="Papp V."/>
            <person name="Albert L."/>
            <person name="Andreopoulos W."/>
            <person name="Angelini C."/>
            <person name="Antonin V."/>
            <person name="Barry K.W."/>
            <person name="Bougher N.L."/>
            <person name="Buchanan P."/>
            <person name="Buyck B."/>
            <person name="Bense V."/>
            <person name="Catcheside P."/>
            <person name="Chovatia M."/>
            <person name="Cooper J."/>
            <person name="Damon W."/>
            <person name="Desjardin D."/>
            <person name="Finy P."/>
            <person name="Geml J."/>
            <person name="Haridas S."/>
            <person name="Hughes K."/>
            <person name="Justo A."/>
            <person name="Karasinski D."/>
            <person name="Kautmanova I."/>
            <person name="Kiss B."/>
            <person name="Kocsube S."/>
            <person name="Kotiranta H."/>
            <person name="LaButti K.M."/>
            <person name="Lechner B.E."/>
            <person name="Liimatainen K."/>
            <person name="Lipzen A."/>
            <person name="Lukacs Z."/>
            <person name="Mihaltcheva S."/>
            <person name="Morgado L.N."/>
            <person name="Niskanen T."/>
            <person name="Noordeloos M.E."/>
            <person name="Ohm R.A."/>
            <person name="Ortiz-Santana B."/>
            <person name="Ovrebo C."/>
            <person name="Racz N."/>
            <person name="Riley R."/>
            <person name="Savchenko A."/>
            <person name="Shiryaev A."/>
            <person name="Soop K."/>
            <person name="Spirin V."/>
            <person name="Szebenyi C."/>
            <person name="Tomsovsky M."/>
            <person name="Tulloss R.E."/>
            <person name="Uehling J."/>
            <person name="Grigoriev I.V."/>
            <person name="Vagvolgyi C."/>
            <person name="Papp T."/>
            <person name="Martin F.M."/>
            <person name="Miettinen O."/>
            <person name="Hibbett D.S."/>
            <person name="Nagy L.G."/>
        </authorList>
    </citation>
    <scope>NUCLEOTIDE SEQUENCE [LARGE SCALE GENOMIC DNA]</scope>
    <source>
        <strain evidence="3 4">CBS 166.37</strain>
    </source>
</reference>
<gene>
    <name evidence="3" type="ORF">BDQ12DRAFT_709590</name>
</gene>